<dbReference type="PANTHER" id="PTHR31190">
    <property type="entry name" value="DNA-BINDING DOMAIN"/>
    <property type="match status" value="1"/>
</dbReference>
<evidence type="ECO:0000256" key="5">
    <source>
        <dbReference type="ARBA" id="ARBA00023159"/>
    </source>
</evidence>
<dbReference type="Proteomes" id="UP000811246">
    <property type="component" value="Chromosome 8"/>
</dbReference>
<organism evidence="10 11">
    <name type="scientific">Carya illinoinensis</name>
    <name type="common">Pecan</name>
    <dbReference type="NCBI Taxonomy" id="32201"/>
    <lineage>
        <taxon>Eukaryota</taxon>
        <taxon>Viridiplantae</taxon>
        <taxon>Streptophyta</taxon>
        <taxon>Embryophyta</taxon>
        <taxon>Tracheophyta</taxon>
        <taxon>Spermatophyta</taxon>
        <taxon>Magnoliopsida</taxon>
        <taxon>eudicotyledons</taxon>
        <taxon>Gunneridae</taxon>
        <taxon>Pentapetalae</taxon>
        <taxon>rosids</taxon>
        <taxon>fabids</taxon>
        <taxon>Fagales</taxon>
        <taxon>Juglandaceae</taxon>
        <taxon>Carya</taxon>
    </lineage>
</organism>
<evidence type="ECO:0000259" key="9">
    <source>
        <dbReference type="PROSITE" id="PS51032"/>
    </source>
</evidence>
<comment type="subcellular location">
    <subcellularLocation>
        <location evidence="1">Nucleus</location>
    </subcellularLocation>
</comment>
<feature type="domain" description="AP2/ERF" evidence="9">
    <location>
        <begin position="1"/>
        <end position="43"/>
    </location>
</feature>
<evidence type="ECO:0000256" key="7">
    <source>
        <dbReference type="ARBA" id="ARBA00023242"/>
    </source>
</evidence>
<sequence length="65" mass="7156">MRLQWEKGLWVLLSTFDTAIEAAKAYNQAAFKLRGSKAIPNLPLEIALSSSEYDTSALSIGKKGR</sequence>
<evidence type="ECO:0000256" key="6">
    <source>
        <dbReference type="ARBA" id="ARBA00023163"/>
    </source>
</evidence>
<evidence type="ECO:0000256" key="4">
    <source>
        <dbReference type="ARBA" id="ARBA00023125"/>
    </source>
</evidence>
<dbReference type="InterPro" id="IPR044808">
    <property type="entry name" value="ERF_plant"/>
</dbReference>
<evidence type="ECO:0000313" key="10">
    <source>
        <dbReference type="EMBL" id="KAG6701540.1"/>
    </source>
</evidence>
<dbReference type="InterPro" id="IPR001471">
    <property type="entry name" value="AP2/ERF_dom"/>
</dbReference>
<dbReference type="EMBL" id="CM031832">
    <property type="protein sequence ID" value="KAG6701540.1"/>
    <property type="molecule type" value="Genomic_DNA"/>
</dbReference>
<evidence type="ECO:0000256" key="8">
    <source>
        <dbReference type="ARBA" id="ARBA00024343"/>
    </source>
</evidence>
<keyword evidence="6" id="KW-0804">Transcription</keyword>
<evidence type="ECO:0000256" key="2">
    <source>
        <dbReference type="ARBA" id="ARBA00022745"/>
    </source>
</evidence>
<name>A0A922JBI5_CARIL</name>
<dbReference type="PANTHER" id="PTHR31190:SF499">
    <property type="entry name" value="ETHYLENE-RESPONSIVE TRANSCRIPTION FACTOR ERF105"/>
    <property type="match status" value="1"/>
</dbReference>
<dbReference type="GO" id="GO:0000976">
    <property type="term" value="F:transcription cis-regulatory region binding"/>
    <property type="evidence" value="ECO:0007669"/>
    <property type="project" value="UniProtKB-ARBA"/>
</dbReference>
<dbReference type="PROSITE" id="PS51032">
    <property type="entry name" value="AP2_ERF"/>
    <property type="match status" value="1"/>
</dbReference>
<dbReference type="GO" id="GO:0006950">
    <property type="term" value="P:response to stress"/>
    <property type="evidence" value="ECO:0007669"/>
    <property type="project" value="UniProtKB-ARBA"/>
</dbReference>
<dbReference type="OrthoDB" id="10038011at2759"/>
<dbReference type="InterPro" id="IPR016177">
    <property type="entry name" value="DNA-bd_dom_sf"/>
</dbReference>
<dbReference type="AlphaFoldDB" id="A0A922JBI5"/>
<evidence type="ECO:0000256" key="3">
    <source>
        <dbReference type="ARBA" id="ARBA00023015"/>
    </source>
</evidence>
<keyword evidence="5" id="KW-0010">Activator</keyword>
<keyword evidence="3" id="KW-0805">Transcription regulation</keyword>
<dbReference type="SMART" id="SM00380">
    <property type="entry name" value="AP2"/>
    <property type="match status" value="1"/>
</dbReference>
<protein>
    <recommendedName>
        <fullName evidence="9">AP2/ERF domain-containing protein</fullName>
    </recommendedName>
</protein>
<comment type="similarity">
    <text evidence="8">Belongs to the AP2/ERF transcription factor family. ERF subfamily.</text>
</comment>
<dbReference type="GO" id="GO:0009873">
    <property type="term" value="P:ethylene-activated signaling pathway"/>
    <property type="evidence" value="ECO:0007669"/>
    <property type="project" value="UniProtKB-KW"/>
</dbReference>
<dbReference type="Gene3D" id="3.30.730.10">
    <property type="entry name" value="AP2/ERF domain"/>
    <property type="match status" value="1"/>
</dbReference>
<accession>A0A922JBI5</accession>
<dbReference type="GO" id="GO:0003700">
    <property type="term" value="F:DNA-binding transcription factor activity"/>
    <property type="evidence" value="ECO:0007669"/>
    <property type="project" value="InterPro"/>
</dbReference>
<keyword evidence="2" id="KW-0936">Ethylene signaling pathway</keyword>
<evidence type="ECO:0000256" key="1">
    <source>
        <dbReference type="ARBA" id="ARBA00004123"/>
    </source>
</evidence>
<proteinExistence type="inferred from homology"/>
<dbReference type="GO" id="GO:0005634">
    <property type="term" value="C:nucleus"/>
    <property type="evidence" value="ECO:0007669"/>
    <property type="project" value="UniProtKB-SubCell"/>
</dbReference>
<evidence type="ECO:0000313" key="11">
    <source>
        <dbReference type="Proteomes" id="UP000811246"/>
    </source>
</evidence>
<dbReference type="SUPFAM" id="SSF54171">
    <property type="entry name" value="DNA-binding domain"/>
    <property type="match status" value="1"/>
</dbReference>
<gene>
    <name evidence="10" type="ORF">I3842_08G170100</name>
</gene>
<keyword evidence="4" id="KW-0238">DNA-binding</keyword>
<reference evidence="10" key="1">
    <citation type="submission" date="2021-01" db="EMBL/GenBank/DDBJ databases">
        <authorList>
            <person name="Lovell J.T."/>
            <person name="Bentley N."/>
            <person name="Bhattarai G."/>
            <person name="Jenkins J.W."/>
            <person name="Sreedasyam A."/>
            <person name="Alarcon Y."/>
            <person name="Bock C."/>
            <person name="Boston L."/>
            <person name="Carlson J."/>
            <person name="Cervantes K."/>
            <person name="Clermont K."/>
            <person name="Krom N."/>
            <person name="Kubenka K."/>
            <person name="Mamidi S."/>
            <person name="Mattison C."/>
            <person name="Monteros M."/>
            <person name="Pisani C."/>
            <person name="Plott C."/>
            <person name="Rajasekar S."/>
            <person name="Rhein H.S."/>
            <person name="Rohla C."/>
            <person name="Song M."/>
            <person name="Hilaire R.S."/>
            <person name="Shu S."/>
            <person name="Wells L."/>
            <person name="Wang X."/>
            <person name="Webber J."/>
            <person name="Heerema R.J."/>
            <person name="Klein P."/>
            <person name="Conner P."/>
            <person name="Grauke L."/>
            <person name="Grimwood J."/>
            <person name="Schmutz J."/>
            <person name="Randall J.J."/>
        </authorList>
    </citation>
    <scope>NUCLEOTIDE SEQUENCE</scope>
    <source>
        <tissue evidence="10">Leaf</tissue>
    </source>
</reference>
<comment type="caution">
    <text evidence="10">The sequence shown here is derived from an EMBL/GenBank/DDBJ whole genome shotgun (WGS) entry which is preliminary data.</text>
</comment>
<keyword evidence="7" id="KW-0539">Nucleus</keyword>
<dbReference type="InterPro" id="IPR036955">
    <property type="entry name" value="AP2/ERF_dom_sf"/>
</dbReference>